<dbReference type="Proteomes" id="UP000717696">
    <property type="component" value="Unassembled WGS sequence"/>
</dbReference>
<feature type="region of interest" description="Disordered" evidence="1">
    <location>
        <begin position="46"/>
        <end position="142"/>
    </location>
</feature>
<dbReference type="EMBL" id="JAGMUU010000076">
    <property type="protein sequence ID" value="KAH7109180.1"/>
    <property type="molecule type" value="Genomic_DNA"/>
</dbReference>
<keyword evidence="3" id="KW-1185">Reference proteome</keyword>
<gene>
    <name evidence="2" type="ORF">B0J13DRAFT_534824</name>
</gene>
<evidence type="ECO:0000313" key="3">
    <source>
        <dbReference type="Proteomes" id="UP000717696"/>
    </source>
</evidence>
<dbReference type="AlphaFoldDB" id="A0A9P9CY18"/>
<feature type="compositionally biased region" description="Polar residues" evidence="1">
    <location>
        <begin position="46"/>
        <end position="62"/>
    </location>
</feature>
<reference evidence="2" key="1">
    <citation type="journal article" date="2021" name="Nat. Commun.">
        <title>Genetic determinants of endophytism in the Arabidopsis root mycobiome.</title>
        <authorList>
            <person name="Mesny F."/>
            <person name="Miyauchi S."/>
            <person name="Thiergart T."/>
            <person name="Pickel B."/>
            <person name="Atanasova L."/>
            <person name="Karlsson M."/>
            <person name="Huettel B."/>
            <person name="Barry K.W."/>
            <person name="Haridas S."/>
            <person name="Chen C."/>
            <person name="Bauer D."/>
            <person name="Andreopoulos W."/>
            <person name="Pangilinan J."/>
            <person name="LaButti K."/>
            <person name="Riley R."/>
            <person name="Lipzen A."/>
            <person name="Clum A."/>
            <person name="Drula E."/>
            <person name="Henrissat B."/>
            <person name="Kohler A."/>
            <person name="Grigoriev I.V."/>
            <person name="Martin F.M."/>
            <person name="Hacquard S."/>
        </authorList>
    </citation>
    <scope>NUCLEOTIDE SEQUENCE</scope>
    <source>
        <strain evidence="2">MPI-CAGE-AT-0021</strain>
    </source>
</reference>
<evidence type="ECO:0000256" key="1">
    <source>
        <dbReference type="SAM" id="MobiDB-lite"/>
    </source>
</evidence>
<feature type="compositionally biased region" description="Basic and acidic residues" evidence="1">
    <location>
        <begin position="124"/>
        <end position="142"/>
    </location>
</feature>
<sequence>MFTSQGQSIGFRIFHSRFVADNNWVINEAAPKEPDGKCNINKFLNPDQTIQQGPASTTTAISARQPVEPAKATAVHEKAVDGKLAEEAPVEIKTTEEQPTKTAPAEEKPVEGKAVEAPVVTQAVEEKPAKTKPVEEKSVEAPVEVKPEENFLFSKFLFF</sequence>
<comment type="caution">
    <text evidence="2">The sequence shown here is derived from an EMBL/GenBank/DDBJ whole genome shotgun (WGS) entry which is preliminary data.</text>
</comment>
<accession>A0A9P9CY18</accession>
<organism evidence="2 3">
    <name type="scientific">Dactylonectria estremocensis</name>
    <dbReference type="NCBI Taxonomy" id="1079267"/>
    <lineage>
        <taxon>Eukaryota</taxon>
        <taxon>Fungi</taxon>
        <taxon>Dikarya</taxon>
        <taxon>Ascomycota</taxon>
        <taxon>Pezizomycotina</taxon>
        <taxon>Sordariomycetes</taxon>
        <taxon>Hypocreomycetidae</taxon>
        <taxon>Hypocreales</taxon>
        <taxon>Nectriaceae</taxon>
        <taxon>Dactylonectria</taxon>
    </lineage>
</organism>
<feature type="compositionally biased region" description="Basic and acidic residues" evidence="1">
    <location>
        <begin position="74"/>
        <end position="86"/>
    </location>
</feature>
<evidence type="ECO:0000313" key="2">
    <source>
        <dbReference type="EMBL" id="KAH7109180.1"/>
    </source>
</evidence>
<proteinExistence type="predicted"/>
<feature type="compositionally biased region" description="Basic and acidic residues" evidence="1">
    <location>
        <begin position="93"/>
        <end position="114"/>
    </location>
</feature>
<dbReference type="OrthoDB" id="5873279at2759"/>
<protein>
    <submittedName>
        <fullName evidence="2">Uncharacterized protein</fullName>
    </submittedName>
</protein>
<name>A0A9P9CY18_9HYPO</name>